<protein>
    <submittedName>
        <fullName evidence="1">Uncharacterized protein</fullName>
    </submittedName>
</protein>
<evidence type="ECO:0000313" key="1">
    <source>
        <dbReference type="EMBL" id="AWT41232.1"/>
    </source>
</evidence>
<reference evidence="1 2" key="1">
    <citation type="submission" date="2018-06" db="EMBL/GenBank/DDBJ databases">
        <title>The complete genome sequence of a nosiheptide producer Streptomyces actuosus ATCC 25421: deducing the ability of producing a new class III lantibiotics.</title>
        <authorList>
            <person name="Liu W."/>
            <person name="Sun F."/>
            <person name="Hu Y."/>
        </authorList>
    </citation>
    <scope>NUCLEOTIDE SEQUENCE [LARGE SCALE GENOMIC DNA]</scope>
    <source>
        <strain evidence="1 2">ATCC 25421</strain>
    </source>
</reference>
<proteinExistence type="predicted"/>
<dbReference type="KEGG" id="sact:DMT42_02140"/>
<sequence>MPGRLAGLVFGVGEGLGGGVGASLRLPSVAFGVPQVLPRLVQLLLCRPVGLLGLPQLLLCRRQLALCVVPLSLGLALAVVRPPQCRIGVVVVGAPVVQPSLGLFGRCAGLFEAFLPLAAALGQFVLGAGAGGGRGGRR</sequence>
<accession>A0A2U9NVB3</accession>
<name>A0A2U9NVB3_STRAS</name>
<gene>
    <name evidence="1" type="ORF">DMT42_02140</name>
</gene>
<dbReference type="Proteomes" id="UP000247634">
    <property type="component" value="Chromosome"/>
</dbReference>
<organism evidence="1 2">
    <name type="scientific">Streptomyces actuosus</name>
    <dbReference type="NCBI Taxonomy" id="1885"/>
    <lineage>
        <taxon>Bacteria</taxon>
        <taxon>Bacillati</taxon>
        <taxon>Actinomycetota</taxon>
        <taxon>Actinomycetes</taxon>
        <taxon>Kitasatosporales</taxon>
        <taxon>Streptomycetaceae</taxon>
        <taxon>Streptomyces</taxon>
    </lineage>
</organism>
<keyword evidence="2" id="KW-1185">Reference proteome</keyword>
<dbReference type="AlphaFoldDB" id="A0A2U9NVB3"/>
<evidence type="ECO:0000313" key="2">
    <source>
        <dbReference type="Proteomes" id="UP000247634"/>
    </source>
</evidence>
<dbReference type="EMBL" id="CP029788">
    <property type="protein sequence ID" value="AWT41232.1"/>
    <property type="molecule type" value="Genomic_DNA"/>
</dbReference>